<evidence type="ECO:0000313" key="3">
    <source>
        <dbReference type="Proteomes" id="UP000256884"/>
    </source>
</evidence>
<evidence type="ECO:0000256" key="1">
    <source>
        <dbReference type="SAM" id="Phobius"/>
    </source>
</evidence>
<dbReference type="RefSeq" id="WP_115901594.1">
    <property type="nucleotide sequence ID" value="NZ_QUNS01000006.1"/>
</dbReference>
<feature type="transmembrane region" description="Helical" evidence="1">
    <location>
        <begin position="12"/>
        <end position="33"/>
    </location>
</feature>
<dbReference type="Proteomes" id="UP000256884">
    <property type="component" value="Unassembled WGS sequence"/>
</dbReference>
<comment type="caution">
    <text evidence="2">The sequence shown here is derived from an EMBL/GenBank/DDBJ whole genome shotgun (WGS) entry which is preliminary data.</text>
</comment>
<proteinExistence type="predicted"/>
<organism evidence="2 3">
    <name type="scientific">Tenacibaculum gallaicum</name>
    <dbReference type="NCBI Taxonomy" id="561505"/>
    <lineage>
        <taxon>Bacteria</taxon>
        <taxon>Pseudomonadati</taxon>
        <taxon>Bacteroidota</taxon>
        <taxon>Flavobacteriia</taxon>
        <taxon>Flavobacteriales</taxon>
        <taxon>Flavobacteriaceae</taxon>
        <taxon>Tenacibaculum</taxon>
    </lineage>
</organism>
<gene>
    <name evidence="2" type="ORF">C7448_106108</name>
</gene>
<keyword evidence="1" id="KW-0812">Transmembrane</keyword>
<keyword evidence="3" id="KW-1185">Reference proteome</keyword>
<dbReference type="AlphaFoldDB" id="A0A3E0HM56"/>
<protein>
    <recommendedName>
        <fullName evidence="4">DUF4760 domain-containing protein</fullName>
    </recommendedName>
</protein>
<sequence>MAELVKNFPEWFKVLIVLIPVISVLVASLAFILNLRQSLLNNKVARSKIISDTLHSFMDDETIQKAFYQIEYNEFKYTSNFHGSDEEKEIDKLLRHYSNLALMWKNGLLTLKDIYPVQYYITRIYQNQEIIKYFDFMRNWTKTARISSHPFLALEELGKEISKKNNV</sequence>
<evidence type="ECO:0000313" key="2">
    <source>
        <dbReference type="EMBL" id="REH47487.1"/>
    </source>
</evidence>
<keyword evidence="1" id="KW-1133">Transmembrane helix</keyword>
<evidence type="ECO:0008006" key="4">
    <source>
        <dbReference type="Google" id="ProtNLM"/>
    </source>
</evidence>
<accession>A0A3E0HM56</accession>
<keyword evidence="1" id="KW-0472">Membrane</keyword>
<dbReference type="EMBL" id="QUNS01000006">
    <property type="protein sequence ID" value="REH47487.1"/>
    <property type="molecule type" value="Genomic_DNA"/>
</dbReference>
<reference evidence="2 3" key="1">
    <citation type="submission" date="2018-08" db="EMBL/GenBank/DDBJ databases">
        <title>Genomic Encyclopedia of Type Strains, Phase IV (KMG-IV): sequencing the most valuable type-strain genomes for metagenomic binning, comparative biology and taxonomic classification.</title>
        <authorList>
            <person name="Goeker M."/>
        </authorList>
    </citation>
    <scope>NUCLEOTIDE SEQUENCE [LARGE SCALE GENOMIC DNA]</scope>
    <source>
        <strain evidence="2 3">DSM 18841</strain>
    </source>
</reference>
<name>A0A3E0HM56_9FLAO</name>